<dbReference type="PANTHER" id="PTHR34385:SF1">
    <property type="entry name" value="PEPTIDOGLYCAN L-ALANYL-D-GLUTAMATE ENDOPEPTIDASE CWLK"/>
    <property type="match status" value="1"/>
</dbReference>
<keyword evidence="2" id="KW-0645">Protease</keyword>
<keyword evidence="2" id="KW-0121">Carboxypeptidase</keyword>
<evidence type="ECO:0000313" key="3">
    <source>
        <dbReference type="Proteomes" id="UP000660801"/>
    </source>
</evidence>
<feature type="domain" description="D-alanyl-D-alanine carboxypeptidase-like core" evidence="1">
    <location>
        <begin position="90"/>
        <end position="220"/>
    </location>
</feature>
<dbReference type="AlphaFoldDB" id="A0A917EF62"/>
<evidence type="ECO:0000259" key="1">
    <source>
        <dbReference type="Pfam" id="PF02557"/>
    </source>
</evidence>
<dbReference type="Gene3D" id="3.30.1380.10">
    <property type="match status" value="1"/>
</dbReference>
<reference evidence="2" key="1">
    <citation type="journal article" date="2014" name="Int. J. Syst. Evol. Microbiol.">
        <title>Complete genome sequence of Corynebacterium casei LMG S-19264T (=DSM 44701T), isolated from a smear-ripened cheese.</title>
        <authorList>
            <consortium name="US DOE Joint Genome Institute (JGI-PGF)"/>
            <person name="Walter F."/>
            <person name="Albersmeier A."/>
            <person name="Kalinowski J."/>
            <person name="Ruckert C."/>
        </authorList>
    </citation>
    <scope>NUCLEOTIDE SEQUENCE</scope>
    <source>
        <strain evidence="2">CGMCC 1.15533</strain>
    </source>
</reference>
<dbReference type="InterPro" id="IPR003709">
    <property type="entry name" value="VanY-like_core_dom"/>
</dbReference>
<keyword evidence="3" id="KW-1185">Reference proteome</keyword>
<dbReference type="SUPFAM" id="SSF55166">
    <property type="entry name" value="Hedgehog/DD-peptidase"/>
    <property type="match status" value="1"/>
</dbReference>
<protein>
    <submittedName>
        <fullName evidence="2">D-alanyl-D-alanine carboxypeptidase</fullName>
    </submittedName>
</protein>
<dbReference type="GO" id="GO:0004180">
    <property type="term" value="F:carboxypeptidase activity"/>
    <property type="evidence" value="ECO:0007669"/>
    <property type="project" value="UniProtKB-KW"/>
</dbReference>
<dbReference type="EMBL" id="BMJN01000029">
    <property type="protein sequence ID" value="GGE35008.1"/>
    <property type="molecule type" value="Genomic_DNA"/>
</dbReference>
<reference evidence="2" key="2">
    <citation type="submission" date="2020-09" db="EMBL/GenBank/DDBJ databases">
        <authorList>
            <person name="Sun Q."/>
            <person name="Zhou Y."/>
        </authorList>
    </citation>
    <scope>NUCLEOTIDE SEQUENCE</scope>
    <source>
        <strain evidence="2">CGMCC 1.15533</strain>
    </source>
</reference>
<proteinExistence type="predicted"/>
<evidence type="ECO:0000313" key="2">
    <source>
        <dbReference type="EMBL" id="GGE35008.1"/>
    </source>
</evidence>
<dbReference type="PANTHER" id="PTHR34385">
    <property type="entry name" value="D-ALANYL-D-ALANINE CARBOXYPEPTIDASE"/>
    <property type="match status" value="1"/>
</dbReference>
<keyword evidence="2" id="KW-0378">Hydrolase</keyword>
<dbReference type="CDD" id="cd14852">
    <property type="entry name" value="LD-carboxypeptidase"/>
    <property type="match status" value="1"/>
</dbReference>
<accession>A0A917EF62</accession>
<comment type="caution">
    <text evidence="2">The sequence shown here is derived from an EMBL/GenBank/DDBJ whole genome shotgun (WGS) entry which is preliminary data.</text>
</comment>
<sequence length="245" mass="27739">MSNYIRRLLPFFSGLFLLTLIAMVFFFNPAWLPSFGEKKASKVEPEMQQVASQQPDSLPTVSSSDWNLILVNRTYPTEVNPPKLATVEDIELDSRIEQATKDFLAAIRQIEPEETLISGYRSKENQTELYNEAVEAAELEGLSREEAEALVRHQIQVPGASEHQTGLALDISVPSGQSDELAEQISALAPDYGFILRYPKDKSEITGVDFENWHYRYVGKESARYIVDHQLVLEEYIELLKKAGQ</sequence>
<dbReference type="InterPro" id="IPR009045">
    <property type="entry name" value="Zn_M74/Hedgehog-like"/>
</dbReference>
<dbReference type="Proteomes" id="UP000660801">
    <property type="component" value="Unassembled WGS sequence"/>
</dbReference>
<name>A0A917EF62_9STRE</name>
<gene>
    <name evidence="2" type="ORF">GCM10011510_15460</name>
</gene>
<dbReference type="GO" id="GO:0006508">
    <property type="term" value="P:proteolysis"/>
    <property type="evidence" value="ECO:0007669"/>
    <property type="project" value="InterPro"/>
</dbReference>
<dbReference type="InterPro" id="IPR058193">
    <property type="entry name" value="VanY/YodJ_core_dom"/>
</dbReference>
<dbReference type="InterPro" id="IPR052179">
    <property type="entry name" value="DD-CPase-like"/>
</dbReference>
<organism evidence="2 3">
    <name type="scientific">Streptococcus himalayensis</name>
    <dbReference type="NCBI Taxonomy" id="1888195"/>
    <lineage>
        <taxon>Bacteria</taxon>
        <taxon>Bacillati</taxon>
        <taxon>Bacillota</taxon>
        <taxon>Bacilli</taxon>
        <taxon>Lactobacillales</taxon>
        <taxon>Streptococcaceae</taxon>
        <taxon>Streptococcus</taxon>
    </lineage>
</organism>
<dbReference type="Pfam" id="PF02557">
    <property type="entry name" value="VanY"/>
    <property type="match status" value="1"/>
</dbReference>